<comment type="caution">
    <text evidence="1">The sequence shown here is derived from an EMBL/GenBank/DDBJ whole genome shotgun (WGS) entry which is preliminary data.</text>
</comment>
<evidence type="ECO:0000313" key="1">
    <source>
        <dbReference type="EMBL" id="ELR71990.1"/>
    </source>
</evidence>
<gene>
    <name evidence="1" type="ORF">C900_01985</name>
</gene>
<dbReference type="STRING" id="1237149.C900_01985"/>
<proteinExistence type="predicted"/>
<protein>
    <submittedName>
        <fullName evidence="1">OmpA family protein</fullName>
    </submittedName>
</protein>
<reference evidence="1 2" key="1">
    <citation type="submission" date="2012-12" db="EMBL/GenBank/DDBJ databases">
        <title>Genome assembly of Fulvivirga imtechensis AK7.</title>
        <authorList>
            <person name="Nupur N."/>
            <person name="Khatri I."/>
            <person name="Kumar R."/>
            <person name="Subramanian S."/>
            <person name="Pinnaka A."/>
        </authorList>
    </citation>
    <scope>NUCLEOTIDE SEQUENCE [LARGE SCALE GENOMIC DNA]</scope>
    <source>
        <strain evidence="1 2">AK7</strain>
    </source>
</reference>
<dbReference type="SUPFAM" id="SSF82171">
    <property type="entry name" value="DPP6 N-terminal domain-like"/>
    <property type="match status" value="1"/>
</dbReference>
<sequence length="437" mass="48905">MVGSEDKFFNVMSNRSLILAFICFGIISNIHAQGLVFDEPVKLGSAINSSAEEIMPLISPDGMHLYFTRAFHKENIGGEFAGMDIWVAERDEKGQWKEATNRLNSLNNRDNNAVIGLRADSKVVYMLNSYSNKRGVAFSKKLNGKWGAPEIIEVPGIAKMDFIGFYMNPTYDVLLISMKGDKSYGNEDLYVSLKNSRGQWQPPVNLGATINTSGFEISPYLSADGKKLYFASDGHGGYGDADIFVAERLYDSWTVWSKPRNLGTPINSSKFDAYFSIANDSTAVLASNRSDDLSDIYVSRIAGQQKDNQKELTKSLIQEARSLLAEIRGEGNKKEYFIEFEYESEEINEEEKTKLSNLVKDLNYQQYAKINLLSFANEKESAALHEKRLHKIVNYLKLSGINESKIHVNESNKNMTQGAATALFDAKYGVLIIVSNN</sequence>
<dbReference type="eggNOG" id="COG2885">
    <property type="taxonomic scope" value="Bacteria"/>
</dbReference>
<dbReference type="AlphaFoldDB" id="L8JT15"/>
<accession>L8JT15</accession>
<dbReference type="Pfam" id="PF07676">
    <property type="entry name" value="PD40"/>
    <property type="match status" value="2"/>
</dbReference>
<name>L8JT15_9BACT</name>
<dbReference type="Proteomes" id="UP000011135">
    <property type="component" value="Unassembled WGS sequence"/>
</dbReference>
<organism evidence="1 2">
    <name type="scientific">Fulvivirga imtechensis AK7</name>
    <dbReference type="NCBI Taxonomy" id="1237149"/>
    <lineage>
        <taxon>Bacteria</taxon>
        <taxon>Pseudomonadati</taxon>
        <taxon>Bacteroidota</taxon>
        <taxon>Cytophagia</taxon>
        <taxon>Cytophagales</taxon>
        <taxon>Fulvivirgaceae</taxon>
        <taxon>Fulvivirga</taxon>
    </lineage>
</organism>
<keyword evidence="2" id="KW-1185">Reference proteome</keyword>
<evidence type="ECO:0000313" key="2">
    <source>
        <dbReference type="Proteomes" id="UP000011135"/>
    </source>
</evidence>
<dbReference type="InterPro" id="IPR011659">
    <property type="entry name" value="WD40"/>
</dbReference>
<dbReference type="EMBL" id="AMZN01000029">
    <property type="protein sequence ID" value="ELR71990.1"/>
    <property type="molecule type" value="Genomic_DNA"/>
</dbReference>